<dbReference type="SUPFAM" id="SSF56529">
    <property type="entry name" value="FAH"/>
    <property type="match status" value="1"/>
</dbReference>
<evidence type="ECO:0000256" key="3">
    <source>
        <dbReference type="SAM" id="SignalP"/>
    </source>
</evidence>
<evidence type="ECO:0000256" key="1">
    <source>
        <dbReference type="ARBA" id="ARBA00010211"/>
    </source>
</evidence>
<dbReference type="InterPro" id="IPR036663">
    <property type="entry name" value="Fumarylacetoacetase_C_sf"/>
</dbReference>
<keyword evidence="2" id="KW-0479">Metal-binding</keyword>
<dbReference type="Proteomes" id="UP000317624">
    <property type="component" value="Unassembled WGS sequence"/>
</dbReference>
<gene>
    <name evidence="5" type="ORF">FNT36_05580</name>
</gene>
<feature type="domain" description="Fumarylacetoacetase-like C-terminal" evidence="4">
    <location>
        <begin position="113"/>
        <end position="370"/>
    </location>
</feature>
<dbReference type="OrthoDB" id="9805307at2"/>
<comment type="similarity">
    <text evidence="1">Belongs to the FAH family.</text>
</comment>
<comment type="caution">
    <text evidence="5">The sequence shown here is derived from an EMBL/GenBank/DDBJ whole genome shotgun (WGS) entry which is preliminary data.</text>
</comment>
<evidence type="ECO:0000313" key="5">
    <source>
        <dbReference type="EMBL" id="TVT43556.1"/>
    </source>
</evidence>
<evidence type="ECO:0000313" key="6">
    <source>
        <dbReference type="Proteomes" id="UP000317624"/>
    </source>
</evidence>
<dbReference type="PANTHER" id="PTHR42796">
    <property type="entry name" value="FUMARYLACETOACETATE HYDROLASE DOMAIN-CONTAINING PROTEIN 2A-RELATED"/>
    <property type="match status" value="1"/>
</dbReference>
<protein>
    <recommendedName>
        <fullName evidence="4">Fumarylacetoacetase-like C-terminal domain-containing protein</fullName>
    </recommendedName>
</protein>
<dbReference type="EMBL" id="VMRJ01000001">
    <property type="protein sequence ID" value="TVT43556.1"/>
    <property type="molecule type" value="Genomic_DNA"/>
</dbReference>
<feature type="chain" id="PRO_5035231158" description="Fumarylacetoacetase-like C-terminal domain-containing protein" evidence="3">
    <location>
        <begin position="21"/>
        <end position="387"/>
    </location>
</feature>
<dbReference type="RefSeq" id="WP_144845169.1">
    <property type="nucleotide sequence ID" value="NZ_VMRJ01000001.1"/>
</dbReference>
<name>A0A558C486_9BACT</name>
<dbReference type="GO" id="GO:0044281">
    <property type="term" value="P:small molecule metabolic process"/>
    <property type="evidence" value="ECO:0007669"/>
    <property type="project" value="UniProtKB-ARBA"/>
</dbReference>
<dbReference type="GO" id="GO:0003824">
    <property type="term" value="F:catalytic activity"/>
    <property type="evidence" value="ECO:0007669"/>
    <property type="project" value="InterPro"/>
</dbReference>
<accession>A0A558C486</accession>
<reference evidence="5 6" key="1">
    <citation type="submission" date="2019-07" db="EMBL/GenBank/DDBJ databases">
        <title>Hymenobacter sp. straun FUR1 Genome sequencing and assembly.</title>
        <authorList>
            <person name="Chhetri G."/>
        </authorList>
    </citation>
    <scope>NUCLEOTIDE SEQUENCE [LARGE SCALE GENOMIC DNA]</scope>
    <source>
        <strain evidence="5 6">Fur1</strain>
    </source>
</reference>
<dbReference type="Gene3D" id="3.90.850.10">
    <property type="entry name" value="Fumarylacetoacetase-like, C-terminal domain"/>
    <property type="match status" value="1"/>
</dbReference>
<dbReference type="InterPro" id="IPR051121">
    <property type="entry name" value="FAH"/>
</dbReference>
<evidence type="ECO:0000256" key="2">
    <source>
        <dbReference type="ARBA" id="ARBA00022723"/>
    </source>
</evidence>
<proteinExistence type="inferred from homology"/>
<dbReference type="GO" id="GO:0046872">
    <property type="term" value="F:metal ion binding"/>
    <property type="evidence" value="ECO:0007669"/>
    <property type="project" value="UniProtKB-KW"/>
</dbReference>
<keyword evidence="3" id="KW-0732">Signal</keyword>
<dbReference type="PANTHER" id="PTHR42796:SF4">
    <property type="entry name" value="FUMARYLACETOACETATE HYDROLASE DOMAIN-CONTAINING PROTEIN 2A"/>
    <property type="match status" value="1"/>
</dbReference>
<dbReference type="InterPro" id="IPR011234">
    <property type="entry name" value="Fumarylacetoacetase-like_C"/>
</dbReference>
<dbReference type="Pfam" id="PF01557">
    <property type="entry name" value="FAA_hydrolase"/>
    <property type="match status" value="1"/>
</dbReference>
<feature type="signal peptide" evidence="3">
    <location>
        <begin position="1"/>
        <end position="20"/>
    </location>
</feature>
<organism evidence="5 6">
    <name type="scientific">Hymenobacter setariae</name>
    <dbReference type="NCBI Taxonomy" id="2594794"/>
    <lineage>
        <taxon>Bacteria</taxon>
        <taxon>Pseudomonadati</taxon>
        <taxon>Bacteroidota</taxon>
        <taxon>Cytophagia</taxon>
        <taxon>Cytophagales</taxon>
        <taxon>Hymenobacteraceae</taxon>
        <taxon>Hymenobacter</taxon>
    </lineage>
</organism>
<dbReference type="AlphaFoldDB" id="A0A558C486"/>
<sequence length="387" mass="42545">MKTLWTLLGLLGGLVFQAAAADLAPLHEAITLARYASSDGRVHTLAVLQDDGQAVRGVDLSQLLNRYDTYSLDVLQGYSHDELAHRIEAENTRVQRAYADLLPAVSGNHHPALGINYAEHGREAGMTEPFLFPKMVATSAAVHQLTYQPEWLLDYEVELGVVFDRTITASTSLEEARLGFLVINDFTDRADLMRHIDTKNLGSGAGFSDAKSLPNFFPTGPYVVVPRQWRTFWPALQLSLTVNGQTRQQEKADNMVWKLDKIIAEIVATNGEKRWVSHQQSAALFDGSGIPKGAVLLTGTPSGVAFRAPSGGFIAWAIIKSIVTFSWLRGQSPIAYMKESFIKEQRRQPTYLKPGDVVVTSVSKLGHIKTIIQLAPVTAAASQVKRH</sequence>
<keyword evidence="6" id="KW-1185">Reference proteome</keyword>
<evidence type="ECO:0000259" key="4">
    <source>
        <dbReference type="Pfam" id="PF01557"/>
    </source>
</evidence>